<evidence type="ECO:0000313" key="2">
    <source>
        <dbReference type="EMBL" id="MBB6675747.1"/>
    </source>
</evidence>
<feature type="transmembrane region" description="Helical" evidence="1">
    <location>
        <begin position="59"/>
        <end position="80"/>
    </location>
</feature>
<proteinExistence type="predicted"/>
<feature type="transmembrane region" description="Helical" evidence="1">
    <location>
        <begin position="174"/>
        <end position="197"/>
    </location>
</feature>
<reference evidence="2 3" key="1">
    <citation type="submission" date="2020-08" db="EMBL/GenBank/DDBJ databases">
        <title>Cohnella phylogeny.</title>
        <authorList>
            <person name="Dunlap C."/>
        </authorList>
    </citation>
    <scope>NUCLEOTIDE SEQUENCE [LARGE SCALE GENOMIC DNA]</scope>
    <source>
        <strain evidence="2 3">DSM 103658</strain>
    </source>
</reference>
<feature type="transmembrane region" description="Helical" evidence="1">
    <location>
        <begin position="20"/>
        <end position="39"/>
    </location>
</feature>
<keyword evidence="1" id="KW-1133">Transmembrane helix</keyword>
<gene>
    <name evidence="2" type="ORF">H4Q31_00200</name>
</gene>
<organism evidence="2 3">
    <name type="scientific">Cohnella lubricantis</name>
    <dbReference type="NCBI Taxonomy" id="2163172"/>
    <lineage>
        <taxon>Bacteria</taxon>
        <taxon>Bacillati</taxon>
        <taxon>Bacillota</taxon>
        <taxon>Bacilli</taxon>
        <taxon>Bacillales</taxon>
        <taxon>Paenibacillaceae</taxon>
        <taxon>Cohnella</taxon>
    </lineage>
</organism>
<dbReference type="RefSeq" id="WP_185177052.1">
    <property type="nucleotide sequence ID" value="NZ_CBCSEP010000002.1"/>
</dbReference>
<keyword evidence="1" id="KW-0472">Membrane</keyword>
<feature type="transmembrane region" description="Helical" evidence="1">
    <location>
        <begin position="138"/>
        <end position="162"/>
    </location>
</feature>
<dbReference type="AlphaFoldDB" id="A0A841T9N0"/>
<feature type="transmembrane region" description="Helical" evidence="1">
    <location>
        <begin position="111"/>
        <end position="132"/>
    </location>
</feature>
<evidence type="ECO:0008006" key="4">
    <source>
        <dbReference type="Google" id="ProtNLM"/>
    </source>
</evidence>
<dbReference type="Proteomes" id="UP000574133">
    <property type="component" value="Unassembled WGS sequence"/>
</dbReference>
<evidence type="ECO:0000313" key="3">
    <source>
        <dbReference type="Proteomes" id="UP000574133"/>
    </source>
</evidence>
<comment type="caution">
    <text evidence="2">The sequence shown here is derived from an EMBL/GenBank/DDBJ whole genome shotgun (WGS) entry which is preliminary data.</text>
</comment>
<keyword evidence="1" id="KW-0812">Transmembrane</keyword>
<dbReference type="EMBL" id="JACJVN010000001">
    <property type="protein sequence ID" value="MBB6675747.1"/>
    <property type="molecule type" value="Genomic_DNA"/>
</dbReference>
<keyword evidence="3" id="KW-1185">Reference proteome</keyword>
<evidence type="ECO:0000256" key="1">
    <source>
        <dbReference type="SAM" id="Phobius"/>
    </source>
</evidence>
<sequence length="241" mass="26929">MNGWQAVRTIIAFELKRDWLGVLVTVVFALYFGVLYSGLTEPPEDGSSVSNMLNGMRDWIYLFALPLFGCVMNRTCFAYWRNDPFTRRFAHWRTMPIPLRAIASARHVQSILLLHLAGGLFIAVPCLLNPSWMTVGDGASWIPGGIVWIAYALIVQTGYIYMELGFSGRTFVKLYLGFVAITGVLSTLLAWQGVSLYLEVLRLADTQPVLAPLAAITAAIAAIKLGHEMTVRRMQNRSYTF</sequence>
<protein>
    <recommendedName>
        <fullName evidence="4">ABC transporter permease</fullName>
    </recommendedName>
</protein>
<feature type="transmembrane region" description="Helical" evidence="1">
    <location>
        <begin position="209"/>
        <end position="227"/>
    </location>
</feature>
<name>A0A841T9N0_9BACL</name>
<accession>A0A841T9N0</accession>